<evidence type="ECO:0000259" key="1">
    <source>
        <dbReference type="Pfam" id="PF01370"/>
    </source>
</evidence>
<dbReference type="EMBL" id="RDQH01000330">
    <property type="protein sequence ID" value="RXI00480.1"/>
    <property type="molecule type" value="Genomic_DNA"/>
</dbReference>
<dbReference type="STRING" id="3750.A0A498JX62"/>
<evidence type="ECO:0000313" key="2">
    <source>
        <dbReference type="EMBL" id="RXI00480.1"/>
    </source>
</evidence>
<proteinExistence type="predicted"/>
<dbReference type="InterPro" id="IPR001509">
    <property type="entry name" value="Epimerase_deHydtase"/>
</dbReference>
<dbReference type="Gene3D" id="3.40.50.720">
    <property type="entry name" value="NAD(P)-binding Rossmann-like Domain"/>
    <property type="match status" value="1"/>
</dbReference>
<dbReference type="SUPFAM" id="SSF51735">
    <property type="entry name" value="NAD(P)-binding Rossmann-fold domains"/>
    <property type="match status" value="1"/>
</dbReference>
<comment type="caution">
    <text evidence="2">The sequence shown here is derived from an EMBL/GenBank/DDBJ whole genome shotgun (WGS) entry which is preliminary data.</text>
</comment>
<accession>A0A498JX62</accession>
<dbReference type="AlphaFoldDB" id="A0A498JX62"/>
<protein>
    <recommendedName>
        <fullName evidence="1">NAD-dependent epimerase/dehydratase domain-containing protein</fullName>
    </recommendedName>
</protein>
<reference evidence="2 3" key="1">
    <citation type="submission" date="2018-10" db="EMBL/GenBank/DDBJ databases">
        <title>A high-quality apple genome assembly.</title>
        <authorList>
            <person name="Hu J."/>
        </authorList>
    </citation>
    <scope>NUCLEOTIDE SEQUENCE [LARGE SCALE GENOMIC DNA]</scope>
    <source>
        <strain evidence="3">cv. HFTH1</strain>
        <tissue evidence="2">Young leaf</tissue>
    </source>
</reference>
<name>A0A498JX62_MALDO</name>
<keyword evidence="3" id="KW-1185">Reference proteome</keyword>
<dbReference type="Pfam" id="PF01370">
    <property type="entry name" value="Epimerase"/>
    <property type="match status" value="1"/>
</dbReference>
<dbReference type="InterPro" id="IPR036291">
    <property type="entry name" value="NAD(P)-bd_dom_sf"/>
</dbReference>
<gene>
    <name evidence="2" type="ORF">DVH24_000714</name>
</gene>
<evidence type="ECO:0000313" key="3">
    <source>
        <dbReference type="Proteomes" id="UP000290289"/>
    </source>
</evidence>
<feature type="domain" description="NAD-dependent epimerase/dehydratase" evidence="1">
    <location>
        <begin position="9"/>
        <end position="41"/>
    </location>
</feature>
<sequence>MITGEGKTVTGASGYTASRLVKFLLQKGYTVKGTVRDPSQYFLTCSYMVVLGIQNFYAKRQDLQQCFRLDVIFGP</sequence>
<dbReference type="Proteomes" id="UP000290289">
    <property type="component" value="Chromosome 4"/>
</dbReference>
<organism evidence="2 3">
    <name type="scientific">Malus domestica</name>
    <name type="common">Apple</name>
    <name type="synonym">Pyrus malus</name>
    <dbReference type="NCBI Taxonomy" id="3750"/>
    <lineage>
        <taxon>Eukaryota</taxon>
        <taxon>Viridiplantae</taxon>
        <taxon>Streptophyta</taxon>
        <taxon>Embryophyta</taxon>
        <taxon>Tracheophyta</taxon>
        <taxon>Spermatophyta</taxon>
        <taxon>Magnoliopsida</taxon>
        <taxon>eudicotyledons</taxon>
        <taxon>Gunneridae</taxon>
        <taxon>Pentapetalae</taxon>
        <taxon>rosids</taxon>
        <taxon>fabids</taxon>
        <taxon>Rosales</taxon>
        <taxon>Rosaceae</taxon>
        <taxon>Amygdaloideae</taxon>
        <taxon>Maleae</taxon>
        <taxon>Malus</taxon>
    </lineage>
</organism>